<comment type="caution">
    <text evidence="1">The sequence shown here is derived from an EMBL/GenBank/DDBJ whole genome shotgun (WGS) entry which is preliminary data.</text>
</comment>
<reference evidence="1 2" key="1">
    <citation type="submission" date="2014-02" db="EMBL/GenBank/DDBJ databases">
        <title>Comparative genomics and transcriptomics to identify genetic mechanisms underlying the emergence of carbapenem resistant Acinetobacter baumannii (CRAb).</title>
        <authorList>
            <person name="Harris A.D."/>
            <person name="Johnson K.J."/>
            <person name="George J."/>
            <person name="Shefchek K."/>
            <person name="Daugherty S.C."/>
            <person name="Parankush S."/>
            <person name="Sadzewicz L."/>
            <person name="Tallon L."/>
            <person name="Sengamalay N."/>
            <person name="Hazen T.H."/>
            <person name="Rasko D.A."/>
        </authorList>
    </citation>
    <scope>NUCLEOTIDE SEQUENCE [LARGE SCALE GENOMIC DNA]</scope>
    <source>
        <strain evidence="1 2">1295743</strain>
    </source>
</reference>
<dbReference type="PATRIC" id="fig|1310613.3.peg.3980"/>
<accession>A0A009IF68</accession>
<dbReference type="Proteomes" id="UP000020595">
    <property type="component" value="Unassembled WGS sequence"/>
</dbReference>
<gene>
    <name evidence="1" type="ORF">J512_4176</name>
</gene>
<organism evidence="1 2">
    <name type="scientific">Acinetobacter baumannii (strain 1295743)</name>
    <dbReference type="NCBI Taxonomy" id="1310613"/>
    <lineage>
        <taxon>Bacteria</taxon>
        <taxon>Pseudomonadati</taxon>
        <taxon>Pseudomonadota</taxon>
        <taxon>Gammaproteobacteria</taxon>
        <taxon>Moraxellales</taxon>
        <taxon>Moraxellaceae</taxon>
        <taxon>Acinetobacter</taxon>
        <taxon>Acinetobacter calcoaceticus/baumannii complex</taxon>
    </lineage>
</organism>
<dbReference type="AlphaFoldDB" id="A0A009IF68"/>
<evidence type="ECO:0000313" key="1">
    <source>
        <dbReference type="EMBL" id="EXB03314.1"/>
    </source>
</evidence>
<protein>
    <submittedName>
        <fullName evidence="1">Uncharacterized protein</fullName>
    </submittedName>
</protein>
<name>A0A009IF68_ACIB9</name>
<evidence type="ECO:0000313" key="2">
    <source>
        <dbReference type="Proteomes" id="UP000020595"/>
    </source>
</evidence>
<sequence length="240" mass="28087">MSPSLLTQDNYQKLLDPLPLDFDYEKPIETRFFFNQVSDSIFKFVELKGNPGCDYSGCIEVHYCHYNEMAKGAMLAIAEDHCDPYEVAAEVFKAGLDYDYEKLIGRYTYKDFTFQDHEETKFGKQIRGAYIEKEFQQFKIATFIYQFLANKYSHLISDNQQTYQGHNLWVLSVLKWGKVKAYDCIEQKFISSFHPIDESKGFKPWSIPYNFPEENEKFLIMDFCVRTDVPLANVVLIAHG</sequence>
<dbReference type="EMBL" id="JEWH01000107">
    <property type="protein sequence ID" value="EXB03314.1"/>
    <property type="molecule type" value="Genomic_DNA"/>
</dbReference>
<dbReference type="RefSeq" id="WP_000075093.1">
    <property type="nucleotide sequence ID" value="NZ_JEWH01000107.1"/>
</dbReference>
<proteinExistence type="predicted"/>